<proteinExistence type="predicted"/>
<gene>
    <name evidence="1" type="ORF">HGP29_11865</name>
</gene>
<name>A0A7X8XWB1_9BACT</name>
<protein>
    <submittedName>
        <fullName evidence="1">Uncharacterized protein</fullName>
    </submittedName>
</protein>
<dbReference type="EMBL" id="JABAIL010000003">
    <property type="protein sequence ID" value="NLR91910.1"/>
    <property type="molecule type" value="Genomic_DNA"/>
</dbReference>
<organism evidence="1 2">
    <name type="scientific">Flammeovirga agarivorans</name>
    <dbReference type="NCBI Taxonomy" id="2726742"/>
    <lineage>
        <taxon>Bacteria</taxon>
        <taxon>Pseudomonadati</taxon>
        <taxon>Bacteroidota</taxon>
        <taxon>Cytophagia</taxon>
        <taxon>Cytophagales</taxon>
        <taxon>Flammeovirgaceae</taxon>
        <taxon>Flammeovirga</taxon>
    </lineage>
</organism>
<dbReference type="RefSeq" id="WP_168882622.1">
    <property type="nucleotide sequence ID" value="NZ_JABAIL010000003.1"/>
</dbReference>
<dbReference type="AlphaFoldDB" id="A0A7X8XWB1"/>
<dbReference type="Proteomes" id="UP000585050">
    <property type="component" value="Unassembled WGS sequence"/>
</dbReference>
<keyword evidence="2" id="KW-1185">Reference proteome</keyword>
<sequence>MGFFSWITQDTNRSIANVNSSKETFPVYLVDNKGNYWKENLYKGYGSFCGKDYFELLAEMNGITVVEAQKQNKELRELGICLEGNNIKYPNLVENLENWVWRNEEPKSCRDQGFFYD</sequence>
<evidence type="ECO:0000313" key="2">
    <source>
        <dbReference type="Proteomes" id="UP000585050"/>
    </source>
</evidence>
<evidence type="ECO:0000313" key="1">
    <source>
        <dbReference type="EMBL" id="NLR91910.1"/>
    </source>
</evidence>
<accession>A0A7X8XWB1</accession>
<reference evidence="1 2" key="1">
    <citation type="submission" date="2020-04" db="EMBL/GenBank/DDBJ databases">
        <title>Flammeovirga sp. SR4, a novel species isolated from seawater.</title>
        <authorList>
            <person name="Wang X."/>
        </authorList>
    </citation>
    <scope>NUCLEOTIDE SEQUENCE [LARGE SCALE GENOMIC DNA]</scope>
    <source>
        <strain evidence="1 2">SR4</strain>
    </source>
</reference>
<comment type="caution">
    <text evidence="1">The sequence shown here is derived from an EMBL/GenBank/DDBJ whole genome shotgun (WGS) entry which is preliminary data.</text>
</comment>